<organism evidence="2 3">
    <name type="scientific">Limimaricola cinnabarinus LL-001</name>
    <dbReference type="NCBI Taxonomy" id="1337093"/>
    <lineage>
        <taxon>Bacteria</taxon>
        <taxon>Pseudomonadati</taxon>
        <taxon>Pseudomonadota</taxon>
        <taxon>Alphaproteobacteria</taxon>
        <taxon>Rhodobacterales</taxon>
        <taxon>Paracoccaceae</taxon>
        <taxon>Limimaricola</taxon>
    </lineage>
</organism>
<proteinExistence type="predicted"/>
<dbReference type="RefSeq" id="WP_021695502.1">
    <property type="nucleotide sequence ID" value="NZ_BATB01000086.1"/>
</dbReference>
<feature type="region of interest" description="Disordered" evidence="1">
    <location>
        <begin position="1"/>
        <end position="23"/>
    </location>
</feature>
<dbReference type="Proteomes" id="UP000016566">
    <property type="component" value="Unassembled WGS sequence"/>
</dbReference>
<evidence type="ECO:0000313" key="2">
    <source>
        <dbReference type="EMBL" id="GAD57404.1"/>
    </source>
</evidence>
<reference evidence="2" key="1">
    <citation type="journal article" date="2013" name="Genome Announc.">
        <title>Draft Genome Sequence of Loktanella cinnabarina LL-001T, Isolated from Deep-Sea Floor Sediment.</title>
        <authorList>
            <person name="Nishi S."/>
            <person name="Tsubouchi T."/>
            <person name="Takaki Y."/>
            <person name="Koyanagi R."/>
            <person name="Satoh N."/>
            <person name="Maruyama T."/>
            <person name="Hatada Y."/>
        </authorList>
    </citation>
    <scope>NUCLEOTIDE SEQUENCE [LARGE SCALE GENOMIC DNA]</scope>
    <source>
        <strain evidence="2">LL-001</strain>
    </source>
</reference>
<accession>U3AIA8</accession>
<evidence type="ECO:0008006" key="4">
    <source>
        <dbReference type="Google" id="ProtNLM"/>
    </source>
</evidence>
<name>U3AIA8_9RHOB</name>
<sequence length="144" mass="16353">MTRTPRLKPATADRRPSTRAVAPRSFPTLRHEHLWAAQVRLLNETETFLAGWFERRHHMAEALGEFAAETSEAGTDTARLSQAVTRWQEGAQTRLRADLRDWLILCTNCTGHLAREAHEAESEMLDTTVELTRRARTAQHATPV</sequence>
<dbReference type="eggNOG" id="ENOG5032IYZ">
    <property type="taxonomic scope" value="Bacteria"/>
</dbReference>
<evidence type="ECO:0000313" key="3">
    <source>
        <dbReference type="Proteomes" id="UP000016566"/>
    </source>
</evidence>
<dbReference type="AlphaFoldDB" id="U3AIA8"/>
<evidence type="ECO:0000256" key="1">
    <source>
        <dbReference type="SAM" id="MobiDB-lite"/>
    </source>
</evidence>
<comment type="caution">
    <text evidence="2">The sequence shown here is derived from an EMBL/GenBank/DDBJ whole genome shotgun (WGS) entry which is preliminary data.</text>
</comment>
<gene>
    <name evidence="2" type="ORF">MBELCI_3456</name>
</gene>
<keyword evidence="3" id="KW-1185">Reference proteome</keyword>
<dbReference type="OrthoDB" id="8138512at2"/>
<protein>
    <recommendedName>
        <fullName evidence="4">Phasin domain-containing protein</fullName>
    </recommendedName>
</protein>
<dbReference type="EMBL" id="BATB01000086">
    <property type="protein sequence ID" value="GAD57404.1"/>
    <property type="molecule type" value="Genomic_DNA"/>
</dbReference>